<feature type="transmembrane region" description="Helical" evidence="2">
    <location>
        <begin position="6"/>
        <end position="23"/>
    </location>
</feature>
<feature type="region of interest" description="Disordered" evidence="1">
    <location>
        <begin position="87"/>
        <end position="122"/>
    </location>
</feature>
<feature type="transmembrane region" description="Helical" evidence="2">
    <location>
        <begin position="37"/>
        <end position="55"/>
    </location>
</feature>
<feature type="region of interest" description="Disordered" evidence="1">
    <location>
        <begin position="153"/>
        <end position="178"/>
    </location>
</feature>
<feature type="region of interest" description="Disordered" evidence="1">
    <location>
        <begin position="191"/>
        <end position="215"/>
    </location>
</feature>
<gene>
    <name evidence="4" type="ORF">SAMN05216238_10567</name>
</gene>
<evidence type="ECO:0000256" key="2">
    <source>
        <dbReference type="SAM" id="Phobius"/>
    </source>
</evidence>
<evidence type="ECO:0000259" key="3">
    <source>
        <dbReference type="SMART" id="SM00894"/>
    </source>
</evidence>
<keyword evidence="5" id="KW-1185">Reference proteome</keyword>
<evidence type="ECO:0000256" key="1">
    <source>
        <dbReference type="SAM" id="MobiDB-lite"/>
    </source>
</evidence>
<keyword evidence="2" id="KW-1133">Transmembrane helix</keyword>
<protein>
    <submittedName>
        <fullName evidence="4">Excalibur calcium-binding domain-containing protein</fullName>
    </submittedName>
</protein>
<dbReference type="EMBL" id="FOMR01000005">
    <property type="protein sequence ID" value="SFD87364.1"/>
    <property type="molecule type" value="Genomic_DNA"/>
</dbReference>
<organism evidence="4 5">
    <name type="scientific">Lentibacillus persicus</name>
    <dbReference type="NCBI Taxonomy" id="640948"/>
    <lineage>
        <taxon>Bacteria</taxon>
        <taxon>Bacillati</taxon>
        <taxon>Bacillota</taxon>
        <taxon>Bacilli</taxon>
        <taxon>Bacillales</taxon>
        <taxon>Bacillaceae</taxon>
        <taxon>Lentibacillus</taxon>
    </lineage>
</organism>
<dbReference type="RefSeq" id="WP_090084158.1">
    <property type="nucleotide sequence ID" value="NZ_FOMR01000005.1"/>
</dbReference>
<dbReference type="Gene3D" id="1.10.287.1490">
    <property type="match status" value="1"/>
</dbReference>
<feature type="domain" description="Excalibur calcium-binding" evidence="3">
    <location>
        <begin position="179"/>
        <end position="215"/>
    </location>
</feature>
<name>A0A1I1VWT8_9BACI</name>
<keyword evidence="2" id="KW-0472">Membrane</keyword>
<dbReference type="SMART" id="SM00894">
    <property type="entry name" value="Excalibur"/>
    <property type="match status" value="1"/>
</dbReference>
<feature type="compositionally biased region" description="Basic and acidic residues" evidence="1">
    <location>
        <begin position="204"/>
        <end position="215"/>
    </location>
</feature>
<reference evidence="5" key="1">
    <citation type="submission" date="2016-10" db="EMBL/GenBank/DDBJ databases">
        <authorList>
            <person name="Varghese N."/>
            <person name="Submissions S."/>
        </authorList>
    </citation>
    <scope>NUCLEOTIDE SEQUENCE [LARGE SCALE GENOMIC DNA]</scope>
    <source>
        <strain evidence="5">DSM 22530</strain>
    </source>
</reference>
<dbReference type="Pfam" id="PF05901">
    <property type="entry name" value="Excalibur"/>
    <property type="match status" value="1"/>
</dbReference>
<keyword evidence="2" id="KW-0812">Transmembrane</keyword>
<proteinExistence type="predicted"/>
<dbReference type="OrthoDB" id="4376109at2"/>
<evidence type="ECO:0000313" key="5">
    <source>
        <dbReference type="Proteomes" id="UP000199474"/>
    </source>
</evidence>
<dbReference type="Proteomes" id="UP000199474">
    <property type="component" value="Unassembled WGS sequence"/>
</dbReference>
<dbReference type="STRING" id="640948.SAMN05216238_10567"/>
<dbReference type="AlphaFoldDB" id="A0A1I1VWT8"/>
<sequence>MMLVAIGFIAFAAALIYLTYHLIRKIKFKDKILSKKLFYPLLIGGLILMVMGDAFTDGGTTAKLNQEIEKNEELTRQIQSLEETNDSLKSELEELTSNKKAVDDKLESKESELSESESKIDDLNAELEDKTGEIEELQDENASLQANVEDLEATIASAEPASSNTSSASTSSNSTSNTYYENCTEARNAGAAPVYAGDPGYASHLDRDGDGIGCE</sequence>
<dbReference type="SUPFAM" id="SSF58100">
    <property type="entry name" value="Bacterial hemolysins"/>
    <property type="match status" value="1"/>
</dbReference>
<accession>A0A1I1VWT8</accession>
<evidence type="ECO:0000313" key="4">
    <source>
        <dbReference type="EMBL" id="SFD87364.1"/>
    </source>
</evidence>
<dbReference type="InterPro" id="IPR008613">
    <property type="entry name" value="Excalibur_Ca-bd_domain"/>
</dbReference>
<feature type="compositionally biased region" description="Low complexity" evidence="1">
    <location>
        <begin position="156"/>
        <end position="178"/>
    </location>
</feature>